<reference evidence="1 2" key="1">
    <citation type="submission" date="2017-02" db="EMBL/GenBank/DDBJ databases">
        <authorList>
            <person name="Peterson S.W."/>
        </authorList>
    </citation>
    <scope>NUCLEOTIDE SEQUENCE [LARGE SCALE GENOMIC DNA]</scope>
    <source>
        <strain evidence="1 2">ATCC BAA-1030</strain>
    </source>
</reference>
<name>A0A1T4RGL7_9ENTE</name>
<protein>
    <submittedName>
        <fullName evidence="1">Uncharacterized protein</fullName>
    </submittedName>
</protein>
<dbReference type="InterPro" id="IPR047665">
    <property type="entry name" value="ComGG_streptococcus-type"/>
</dbReference>
<evidence type="ECO:0000313" key="1">
    <source>
        <dbReference type="EMBL" id="SKA15049.1"/>
    </source>
</evidence>
<dbReference type="AlphaFoldDB" id="A0A1T4RGL7"/>
<keyword evidence="2" id="KW-1185">Reference proteome</keyword>
<sequence length="112" mass="12872">MRKYHKKRVKGGILLSVLCLFSLFFVLLAFQVKNVSQTIEFVRAMEEGEKINCMVEVAREKFRNGNSSKQLFFDVGEVSASRWKNKKGVAMRKFVVTLNENGAKTEIAEYDD</sequence>
<proteinExistence type="predicted"/>
<accession>A0A1T4RGL7</accession>
<evidence type="ECO:0000313" key="2">
    <source>
        <dbReference type="Proteomes" id="UP000190328"/>
    </source>
</evidence>
<dbReference type="RefSeq" id="WP_078808475.1">
    <property type="nucleotide sequence ID" value="NZ_FUXI01000049.1"/>
</dbReference>
<gene>
    <name evidence="1" type="ORF">SAMN02745116_02592</name>
</gene>
<dbReference type="EMBL" id="FUXI01000049">
    <property type="protein sequence ID" value="SKA15049.1"/>
    <property type="molecule type" value="Genomic_DNA"/>
</dbReference>
<dbReference type="STRING" id="263852.SAMN02745116_02592"/>
<dbReference type="NCBIfam" id="NF041014">
    <property type="entry name" value="pilin_ComGG_2"/>
    <property type="match status" value="1"/>
</dbReference>
<organism evidence="1 2">
    <name type="scientific">Pilibacter termitis</name>
    <dbReference type="NCBI Taxonomy" id="263852"/>
    <lineage>
        <taxon>Bacteria</taxon>
        <taxon>Bacillati</taxon>
        <taxon>Bacillota</taxon>
        <taxon>Bacilli</taxon>
        <taxon>Lactobacillales</taxon>
        <taxon>Enterococcaceae</taxon>
        <taxon>Pilibacter</taxon>
    </lineage>
</organism>
<dbReference type="Proteomes" id="UP000190328">
    <property type="component" value="Unassembled WGS sequence"/>
</dbReference>